<dbReference type="PANTHER" id="PTHR24205:SF16">
    <property type="entry name" value="GH01042P-RELATED"/>
    <property type="match status" value="1"/>
</dbReference>
<dbReference type="InterPro" id="IPR001781">
    <property type="entry name" value="Znf_LIM"/>
</dbReference>
<feature type="domain" description="LIM zinc-binding" evidence="6">
    <location>
        <begin position="62"/>
        <end position="121"/>
    </location>
</feature>
<dbReference type="PROSITE" id="PS00478">
    <property type="entry name" value="LIM_DOMAIN_1"/>
    <property type="match status" value="2"/>
</dbReference>
<evidence type="ECO:0000256" key="4">
    <source>
        <dbReference type="ARBA" id="ARBA00023038"/>
    </source>
</evidence>
<dbReference type="Proteomes" id="UP000492821">
    <property type="component" value="Unassembled WGS sequence"/>
</dbReference>
<dbReference type="WBParaSite" id="Pan_g13872.t1">
    <property type="protein sequence ID" value="Pan_g13872.t1"/>
    <property type="gene ID" value="Pan_g13872"/>
</dbReference>
<keyword evidence="2" id="KW-0677">Repeat</keyword>
<proteinExistence type="predicted"/>
<dbReference type="AlphaFoldDB" id="A0A7E4UXW2"/>
<evidence type="ECO:0000313" key="7">
    <source>
        <dbReference type="Proteomes" id="UP000492821"/>
    </source>
</evidence>
<keyword evidence="4 5" id="KW-0440">LIM domain</keyword>
<reference evidence="8" key="2">
    <citation type="submission" date="2020-10" db="UniProtKB">
        <authorList>
            <consortium name="WormBaseParasite"/>
        </authorList>
    </citation>
    <scope>IDENTIFICATION</scope>
</reference>
<dbReference type="GO" id="GO:0003712">
    <property type="term" value="F:transcription coregulator activity"/>
    <property type="evidence" value="ECO:0007669"/>
    <property type="project" value="TreeGrafter"/>
</dbReference>
<dbReference type="Pfam" id="PF00412">
    <property type="entry name" value="LIM"/>
    <property type="match status" value="2"/>
</dbReference>
<accession>A0A7E4UXW2</accession>
<sequence>MDVRCTDCNQNVEGRAIYAGSKVYHRGHFRCSTCQLAIRNFYYTCSEDGKPICYACKSVQHPVCKKCEKFVGETFIRAEGDPYHLDCFVCHGCAKPFPGGEYYRHNGAVFDIDCYWAQVAVEHCK</sequence>
<evidence type="ECO:0000256" key="2">
    <source>
        <dbReference type="ARBA" id="ARBA00022737"/>
    </source>
</evidence>
<keyword evidence="3 5" id="KW-0862">Zinc</keyword>
<evidence type="ECO:0000256" key="5">
    <source>
        <dbReference type="PROSITE-ProRule" id="PRU00125"/>
    </source>
</evidence>
<dbReference type="PANTHER" id="PTHR24205">
    <property type="entry name" value="FOUR AND A HALF LIM DOMAINS PROTEIN"/>
    <property type="match status" value="1"/>
</dbReference>
<dbReference type="GO" id="GO:0030018">
    <property type="term" value="C:Z disc"/>
    <property type="evidence" value="ECO:0007669"/>
    <property type="project" value="TreeGrafter"/>
</dbReference>
<dbReference type="Gene3D" id="2.10.110.10">
    <property type="entry name" value="Cysteine Rich Protein"/>
    <property type="match status" value="2"/>
</dbReference>
<reference evidence="7" key="1">
    <citation type="journal article" date="2013" name="Genetics">
        <title>The draft genome and transcriptome of Panagrellus redivivus are shaped by the harsh demands of a free-living lifestyle.</title>
        <authorList>
            <person name="Srinivasan J."/>
            <person name="Dillman A.R."/>
            <person name="Macchietto M.G."/>
            <person name="Heikkinen L."/>
            <person name="Lakso M."/>
            <person name="Fracchia K.M."/>
            <person name="Antoshechkin I."/>
            <person name="Mortazavi A."/>
            <person name="Wong G."/>
            <person name="Sternberg P.W."/>
        </authorList>
    </citation>
    <scope>NUCLEOTIDE SEQUENCE [LARGE SCALE GENOMIC DNA]</scope>
    <source>
        <strain evidence="7">MT8872</strain>
    </source>
</reference>
<dbReference type="PROSITE" id="PS50023">
    <property type="entry name" value="LIM_DOMAIN_2"/>
    <property type="match status" value="1"/>
</dbReference>
<organism evidence="7 8">
    <name type="scientific">Panagrellus redivivus</name>
    <name type="common">Microworm</name>
    <dbReference type="NCBI Taxonomy" id="6233"/>
    <lineage>
        <taxon>Eukaryota</taxon>
        <taxon>Metazoa</taxon>
        <taxon>Ecdysozoa</taxon>
        <taxon>Nematoda</taxon>
        <taxon>Chromadorea</taxon>
        <taxon>Rhabditida</taxon>
        <taxon>Tylenchina</taxon>
        <taxon>Panagrolaimomorpha</taxon>
        <taxon>Panagrolaimoidea</taxon>
        <taxon>Panagrolaimidae</taxon>
        <taxon>Panagrellus</taxon>
    </lineage>
</organism>
<name>A0A7E4UXW2_PANRE</name>
<dbReference type="SUPFAM" id="SSF57716">
    <property type="entry name" value="Glucocorticoid receptor-like (DNA-binding domain)"/>
    <property type="match status" value="1"/>
</dbReference>
<evidence type="ECO:0000259" key="6">
    <source>
        <dbReference type="PROSITE" id="PS50023"/>
    </source>
</evidence>
<keyword evidence="7" id="KW-1185">Reference proteome</keyword>
<dbReference type="GO" id="GO:0046872">
    <property type="term" value="F:metal ion binding"/>
    <property type="evidence" value="ECO:0007669"/>
    <property type="project" value="UniProtKB-KW"/>
</dbReference>
<dbReference type="SMART" id="SM00132">
    <property type="entry name" value="LIM"/>
    <property type="match status" value="2"/>
</dbReference>
<keyword evidence="1 5" id="KW-0479">Metal-binding</keyword>
<evidence type="ECO:0000256" key="1">
    <source>
        <dbReference type="ARBA" id="ARBA00022723"/>
    </source>
</evidence>
<evidence type="ECO:0000256" key="3">
    <source>
        <dbReference type="ARBA" id="ARBA00022833"/>
    </source>
</evidence>
<protein>
    <submittedName>
        <fullName evidence="8">LIM zinc-binding domain-containing protein</fullName>
    </submittedName>
</protein>
<evidence type="ECO:0000313" key="8">
    <source>
        <dbReference type="WBParaSite" id="Pan_g13872.t1"/>
    </source>
</evidence>
<dbReference type="GO" id="GO:0005634">
    <property type="term" value="C:nucleus"/>
    <property type="evidence" value="ECO:0007669"/>
    <property type="project" value="TreeGrafter"/>
</dbReference>